<reference evidence="4" key="1">
    <citation type="submission" date="2025-04" db="UniProtKB">
        <authorList>
            <consortium name="RefSeq"/>
        </authorList>
    </citation>
    <scope>IDENTIFICATION</scope>
    <source>
        <tissue evidence="4">Whole insect</tissue>
    </source>
</reference>
<dbReference type="GeneID" id="114332212"/>
<feature type="compositionally biased region" description="Acidic residues" evidence="1">
    <location>
        <begin position="437"/>
        <end position="450"/>
    </location>
</feature>
<sequence>MESPEVHKNVSLFHMELKGKDVKGLKGEIKEEIEDYHFQPNILDHKYDQKHTSTAMDMIDVKIEPKEESDPDMNKSKRGYKLIQVAQKSNVLHDVNNQGEQPDIYDDYFETTEDSDRRSFEIEDQERANASMDHELSFQLNEEEPANVEDRKRNKTKFSDPQQWKYNAAKRKREYGLEYTGRKGKEFNIKRPKRTLKNRCKCSKIDTKIQCFKISNDDREEIFKNFWKLKWPEKRLYVSSRVLSLPTARVRDRKEKCSSRRSVSHQYFLNIKSEQIRVCKTLFCNTLGVSDSTVTAWIGNDTQSLSKSDDSLIEQPNNYDVFEDSRLQMLEECRLTEKLFIAKNLFGSSVGIPTRFVNIIEGEDLFHLPVNDFNQGETVQDTSEANVKTNNIKYHEGLEKTGQVSDKANNELKSENLLKLEESDFENNKHKNNDYFEATEDTDPSFEVEDQERTNASIGDELSFQLKEEEPEHFFADDDLNNQEDRKRSKRKFSDPQKWKYNAAKRKREYGLEYTGRKGKEFNIKRPKKTLKDRCKCSKIDTKIQCFKISNEDREEIFKNFWKLKWPEKRLYVSSRILSLPTARVRNRKEKRSSRRSVSHQYFLNVKSEQVRVCKTLFCNTLCVSDRTVTAWIESDTQSLSKSDDSLIGQPNNYDVFEDSRLQMLEECRVTEKLFIAKNLFGSSVGIPTRFVNNIIESEDLVHLPVVNDFNQGETVQDASEANVKTNNIKYHKGVEQRERLSKKANNELKNENLLELEESDFDNNKHKNNDYFETTEDSDPTCEVEDQEKANVSMDHELGFELNEEEPEHFFADDDLNNQKYRKRSKRKFSDPQKWKYNAAKRKREYGLEYTGRKGKEFNIKRPKKTLKDRCKCSKINTKIQCFKVSNEDREEIFKNFWKLKWPEKRLYVSSRVLSLPTARVRDRKEKCSSRRSVSHQYFLNVKSEQIRVCKTLFCNTLCVSDKTVTAWIESDTRSLAKNNDSLIAQPDNYDVFEDSKLQMLKECRLTEKLFNAKNTFDSSVGISTMFVNNITEGEDLFHLPVKYINEEETVQDATDANLNTNNIKCHEGLEKTGQVSEKANNELKSENLLKLEESDFENNKHKNNNYFETTEDTDPCFEVEDQERANASMDHELSFQLKEEEAEHFFADGDLNNQKYRKRSKRKFSDPQKWKYNTAKRKREYGLEYTGRKGKEFNIKRPKKTLKDRCKCSKINTKIQCFKVSNEDREEIFKNFWKLKWPEKRLYVSSRVLSLPTARIRDRKEKWSSRRSVSHQYFLNVKSEQIRVCKILFCNTLSVSDKTVTAWIESDTRSLAQNNDSLLAQPDNYDVFEDSKLTEKLFNAKNIFDSSVGISTMFVNNITEGEDLFHLPVKYINQEETVQDATDTNANLNTNDIKCHEGLEKTGQVSEKANNELKSENLLKLEDSDFENNKHKNNDYFETTEDTDPCFEVEDQERANASMDNELSFQLKEEEPEHFFADGDLNNQKYRKRSKRKFSDPQKWKYNAAKRKREYGLEYTGRKGKEFNIKRPKRTLKDRCKCSKIDTKIQCFKISNENREEIFKNFWKLKWSEKRLYVSSRVLSLRTARVRDRKEKCSSRRSVSHQYFLNIKSEQIRVCKTLFCNTLGVSESTVTAWIESDTQSFVKAMTV</sequence>
<proteinExistence type="predicted"/>
<evidence type="ECO:0000256" key="1">
    <source>
        <dbReference type="SAM" id="MobiDB-lite"/>
    </source>
</evidence>
<dbReference type="KEGG" id="dvv:114332212"/>
<gene>
    <name evidence="4" type="primary">LOC114332212</name>
</gene>
<feature type="region of interest" description="Disordered" evidence="1">
    <location>
        <begin position="476"/>
        <end position="497"/>
    </location>
</feature>
<dbReference type="OrthoDB" id="6772146at2759"/>
<evidence type="ECO:0000313" key="3">
    <source>
        <dbReference type="Proteomes" id="UP001652700"/>
    </source>
</evidence>
<accession>A0A6P7FY74</accession>
<dbReference type="EnsemblMetazoa" id="XM_028281967.2">
    <property type="protein sequence ID" value="XP_028137768.1"/>
    <property type="gene ID" value="LOC114332212"/>
</dbReference>
<feature type="compositionally biased region" description="Basic and acidic residues" evidence="1">
    <location>
        <begin position="483"/>
        <end position="497"/>
    </location>
</feature>
<evidence type="ECO:0000313" key="2">
    <source>
        <dbReference type="EnsemblMetazoa" id="XP_028137768.1"/>
    </source>
</evidence>
<dbReference type="PANTHER" id="PTHR10773:SF19">
    <property type="match status" value="1"/>
</dbReference>
<dbReference type="RefSeq" id="XP_028137768.1">
    <property type="nucleotide sequence ID" value="XM_028281967.1"/>
</dbReference>
<keyword evidence="3" id="KW-1185">Reference proteome</keyword>
<dbReference type="Proteomes" id="UP001652700">
    <property type="component" value="Unplaced"/>
</dbReference>
<feature type="region of interest" description="Disordered" evidence="1">
    <location>
        <begin position="429"/>
        <end position="452"/>
    </location>
</feature>
<protein>
    <submittedName>
        <fullName evidence="4">Uncharacterized protein LOC114332212 isoform X1</fullName>
    </submittedName>
</protein>
<dbReference type="PANTHER" id="PTHR10773">
    <property type="entry name" value="DNA-DIRECTED RNA POLYMERASES I, II, AND III SUBUNIT RPABC2"/>
    <property type="match status" value="1"/>
</dbReference>
<dbReference type="InParanoid" id="A0A6P7FY74"/>
<evidence type="ECO:0000313" key="4">
    <source>
        <dbReference type="RefSeq" id="XP_028137768.1"/>
    </source>
</evidence>
<name>A0A6P7FY74_DIAVI</name>
<organism evidence="4">
    <name type="scientific">Diabrotica virgifera virgifera</name>
    <name type="common">western corn rootworm</name>
    <dbReference type="NCBI Taxonomy" id="50390"/>
    <lineage>
        <taxon>Eukaryota</taxon>
        <taxon>Metazoa</taxon>
        <taxon>Ecdysozoa</taxon>
        <taxon>Arthropoda</taxon>
        <taxon>Hexapoda</taxon>
        <taxon>Insecta</taxon>
        <taxon>Pterygota</taxon>
        <taxon>Neoptera</taxon>
        <taxon>Endopterygota</taxon>
        <taxon>Coleoptera</taxon>
        <taxon>Polyphaga</taxon>
        <taxon>Cucujiformia</taxon>
        <taxon>Chrysomeloidea</taxon>
        <taxon>Chrysomelidae</taxon>
        <taxon>Galerucinae</taxon>
        <taxon>Diabroticina</taxon>
        <taxon>Diabroticites</taxon>
        <taxon>Diabrotica</taxon>
    </lineage>
</organism>
<feature type="region of interest" description="Disordered" evidence="1">
    <location>
        <begin position="141"/>
        <end position="161"/>
    </location>
</feature>
<reference evidence="2" key="2">
    <citation type="submission" date="2025-05" db="UniProtKB">
        <authorList>
            <consortium name="EnsemblMetazoa"/>
        </authorList>
    </citation>
    <scope>IDENTIFICATION</scope>
</reference>